<dbReference type="SUPFAM" id="SSF102198">
    <property type="entry name" value="Putative cyclase"/>
    <property type="match status" value="1"/>
</dbReference>
<protein>
    <recommendedName>
        <fullName evidence="5">Kynurenine formamidase</fullName>
    </recommendedName>
</protein>
<comment type="similarity">
    <text evidence="1">Belongs to the Cyclase 1 superfamily.</text>
</comment>
<dbReference type="OrthoDB" id="7108654at2759"/>
<organism evidence="3 4">
    <name type="scientific">Candidula unifasciata</name>
    <dbReference type="NCBI Taxonomy" id="100452"/>
    <lineage>
        <taxon>Eukaryota</taxon>
        <taxon>Metazoa</taxon>
        <taxon>Spiralia</taxon>
        <taxon>Lophotrochozoa</taxon>
        <taxon>Mollusca</taxon>
        <taxon>Gastropoda</taxon>
        <taxon>Heterobranchia</taxon>
        <taxon>Euthyneura</taxon>
        <taxon>Panpulmonata</taxon>
        <taxon>Eupulmonata</taxon>
        <taxon>Stylommatophora</taxon>
        <taxon>Helicina</taxon>
        <taxon>Helicoidea</taxon>
        <taxon>Geomitridae</taxon>
        <taxon>Candidula</taxon>
    </lineage>
</organism>
<dbReference type="Proteomes" id="UP000678393">
    <property type="component" value="Unassembled WGS sequence"/>
</dbReference>
<name>A0A8S3Z428_9EUPU</name>
<dbReference type="Gene3D" id="3.50.30.50">
    <property type="entry name" value="Putative cyclase"/>
    <property type="match status" value="1"/>
</dbReference>
<feature type="signal peptide" evidence="2">
    <location>
        <begin position="1"/>
        <end position="20"/>
    </location>
</feature>
<dbReference type="InterPro" id="IPR037175">
    <property type="entry name" value="KFase_sf"/>
</dbReference>
<evidence type="ECO:0000313" key="3">
    <source>
        <dbReference type="EMBL" id="CAG5124214.1"/>
    </source>
</evidence>
<dbReference type="InterPro" id="IPR007325">
    <property type="entry name" value="KFase/CYL"/>
</dbReference>
<dbReference type="GO" id="GO:0004061">
    <property type="term" value="F:arylformamidase activity"/>
    <property type="evidence" value="ECO:0007669"/>
    <property type="project" value="InterPro"/>
</dbReference>
<feature type="chain" id="PRO_5035838803" description="Kynurenine formamidase" evidence="2">
    <location>
        <begin position="21"/>
        <end position="286"/>
    </location>
</feature>
<sequence>MSFHLHYVFSIALMISCTGGKIIDLSHKHGPKTLTSLYGSPGYNLTTLQKGTSALGIYIEMNYYGSSEHGGTHIDAPSHFVEGGMKLDEIPIEYTILEGVVIDISKEAAANNAYAVNVQRLKDWEKVNGEIPRNSAVLFYFGWYQKFDNEKAYRGTSDLNNIETYIYPYVTLEAAKWLLDERDVRAYGSDTITLDPFQINKKFSGFPIHVLLLPHNRIIIENLRDLDRLPPRGFRFHCSPVKYVGASGTQVRAYAMTYDGEGNGAGLTEVSSFVIVLFAALLTYPW</sequence>
<evidence type="ECO:0008006" key="5">
    <source>
        <dbReference type="Google" id="ProtNLM"/>
    </source>
</evidence>
<dbReference type="Pfam" id="PF04199">
    <property type="entry name" value="Cyclase"/>
    <property type="match status" value="1"/>
</dbReference>
<keyword evidence="4" id="KW-1185">Reference proteome</keyword>
<dbReference type="GO" id="GO:0019441">
    <property type="term" value="P:L-tryptophan catabolic process to kynurenine"/>
    <property type="evidence" value="ECO:0007669"/>
    <property type="project" value="InterPro"/>
</dbReference>
<proteinExistence type="inferred from homology"/>
<reference evidence="3" key="1">
    <citation type="submission" date="2021-04" db="EMBL/GenBank/DDBJ databases">
        <authorList>
            <consortium name="Molecular Ecology Group"/>
        </authorList>
    </citation>
    <scope>NUCLEOTIDE SEQUENCE</scope>
</reference>
<gene>
    <name evidence="3" type="ORF">CUNI_LOCUS9772</name>
</gene>
<dbReference type="PANTHER" id="PTHR31118">
    <property type="entry name" value="CYCLASE-LIKE PROTEIN 2"/>
    <property type="match status" value="1"/>
</dbReference>
<evidence type="ECO:0000313" key="4">
    <source>
        <dbReference type="Proteomes" id="UP000678393"/>
    </source>
</evidence>
<evidence type="ECO:0000256" key="2">
    <source>
        <dbReference type="SAM" id="SignalP"/>
    </source>
</evidence>
<comment type="caution">
    <text evidence="3">The sequence shown here is derived from an EMBL/GenBank/DDBJ whole genome shotgun (WGS) entry which is preliminary data.</text>
</comment>
<dbReference type="EMBL" id="CAJHNH020001728">
    <property type="protein sequence ID" value="CAG5124214.1"/>
    <property type="molecule type" value="Genomic_DNA"/>
</dbReference>
<accession>A0A8S3Z428</accession>
<keyword evidence="2" id="KW-0732">Signal</keyword>
<evidence type="ECO:0000256" key="1">
    <source>
        <dbReference type="ARBA" id="ARBA00007865"/>
    </source>
</evidence>
<dbReference type="AlphaFoldDB" id="A0A8S3Z428"/>
<dbReference type="PANTHER" id="PTHR31118:SF12">
    <property type="entry name" value="CYCLASE-LIKE PROTEIN 2"/>
    <property type="match status" value="1"/>
</dbReference>